<feature type="transmembrane region" description="Helical" evidence="2">
    <location>
        <begin position="83"/>
        <end position="104"/>
    </location>
</feature>
<dbReference type="AlphaFoldDB" id="A0A9P4V6X3"/>
<protein>
    <submittedName>
        <fullName evidence="3">Uncharacterized protein</fullName>
    </submittedName>
</protein>
<evidence type="ECO:0000313" key="3">
    <source>
        <dbReference type="EMBL" id="KAF2737850.1"/>
    </source>
</evidence>
<sequence>MSATTPTPPAPAPTQPTAISPNAQTPTQPIIQTAASPAPSNSQPAVTVNPTTDDAPAPAPALTPASSLLARLDAAESHWRWKLGLRAFLVITGLIGIGCVGWAVSATTKNPYTYALDDAWTLPWALITFGISVLWCLTCMLVLFLRRPHAPVHPGVAVGVDLIIWLAFIATALFTLVGVLSVMRWGEGGTIGSYSAYGYYFQENNGTWVWNATDYDTYFGRARDCSYNGRSEYSDYDGFSSCAEEDSYINTLWADKSHRVGVEMVGTVCQFIGLFVHLALFIWACVDTHYRNSRKTSKEAEKLATDIVMNMVRGGAIVQHPTAQGYQVLGGNAGPVRGQWPQYPQQTAQPGWPQQQAGWTMPGPAYAPQMRMPQALPLKNESSRFA</sequence>
<keyword evidence="2" id="KW-1133">Transmembrane helix</keyword>
<evidence type="ECO:0000256" key="1">
    <source>
        <dbReference type="SAM" id="MobiDB-lite"/>
    </source>
</evidence>
<organism evidence="3 4">
    <name type="scientific">Polyplosphaeria fusca</name>
    <dbReference type="NCBI Taxonomy" id="682080"/>
    <lineage>
        <taxon>Eukaryota</taxon>
        <taxon>Fungi</taxon>
        <taxon>Dikarya</taxon>
        <taxon>Ascomycota</taxon>
        <taxon>Pezizomycotina</taxon>
        <taxon>Dothideomycetes</taxon>
        <taxon>Pleosporomycetidae</taxon>
        <taxon>Pleosporales</taxon>
        <taxon>Tetraplosphaeriaceae</taxon>
        <taxon>Polyplosphaeria</taxon>
    </lineage>
</organism>
<feature type="compositionally biased region" description="Polar residues" evidence="1">
    <location>
        <begin position="19"/>
        <end position="33"/>
    </location>
</feature>
<gene>
    <name evidence="3" type="ORF">EJ04DRAFT_510037</name>
</gene>
<feature type="compositionally biased region" description="Low complexity" evidence="1">
    <location>
        <begin position="34"/>
        <end position="60"/>
    </location>
</feature>
<name>A0A9P4V6X3_9PLEO</name>
<keyword evidence="4" id="KW-1185">Reference proteome</keyword>
<feature type="transmembrane region" description="Helical" evidence="2">
    <location>
        <begin position="264"/>
        <end position="286"/>
    </location>
</feature>
<evidence type="ECO:0000256" key="2">
    <source>
        <dbReference type="SAM" id="Phobius"/>
    </source>
</evidence>
<dbReference type="EMBL" id="ML996113">
    <property type="protein sequence ID" value="KAF2737850.1"/>
    <property type="molecule type" value="Genomic_DNA"/>
</dbReference>
<accession>A0A9P4V6X3</accession>
<feature type="compositionally biased region" description="Low complexity" evidence="1">
    <location>
        <begin position="345"/>
        <end position="360"/>
    </location>
</feature>
<reference evidence="3" key="1">
    <citation type="journal article" date="2020" name="Stud. Mycol.">
        <title>101 Dothideomycetes genomes: a test case for predicting lifestyles and emergence of pathogens.</title>
        <authorList>
            <person name="Haridas S."/>
            <person name="Albert R."/>
            <person name="Binder M."/>
            <person name="Bloem J."/>
            <person name="Labutti K."/>
            <person name="Salamov A."/>
            <person name="Andreopoulos B."/>
            <person name="Baker S."/>
            <person name="Barry K."/>
            <person name="Bills G."/>
            <person name="Bluhm B."/>
            <person name="Cannon C."/>
            <person name="Castanera R."/>
            <person name="Culley D."/>
            <person name="Daum C."/>
            <person name="Ezra D."/>
            <person name="Gonzalez J."/>
            <person name="Henrissat B."/>
            <person name="Kuo A."/>
            <person name="Liang C."/>
            <person name="Lipzen A."/>
            <person name="Lutzoni F."/>
            <person name="Magnuson J."/>
            <person name="Mondo S."/>
            <person name="Nolan M."/>
            <person name="Ohm R."/>
            <person name="Pangilinan J."/>
            <person name="Park H.-J."/>
            <person name="Ramirez L."/>
            <person name="Alfaro M."/>
            <person name="Sun H."/>
            <person name="Tritt A."/>
            <person name="Yoshinaga Y."/>
            <person name="Zwiers L.-H."/>
            <person name="Turgeon B."/>
            <person name="Goodwin S."/>
            <person name="Spatafora J."/>
            <person name="Crous P."/>
            <person name="Grigoriev I."/>
        </authorList>
    </citation>
    <scope>NUCLEOTIDE SEQUENCE</scope>
    <source>
        <strain evidence="3">CBS 125425</strain>
    </source>
</reference>
<feature type="transmembrane region" description="Helical" evidence="2">
    <location>
        <begin position="157"/>
        <end position="180"/>
    </location>
</feature>
<dbReference type="OrthoDB" id="5279542at2759"/>
<dbReference type="Proteomes" id="UP000799444">
    <property type="component" value="Unassembled WGS sequence"/>
</dbReference>
<proteinExistence type="predicted"/>
<comment type="caution">
    <text evidence="3">The sequence shown here is derived from an EMBL/GenBank/DDBJ whole genome shotgun (WGS) entry which is preliminary data.</text>
</comment>
<feature type="compositionally biased region" description="Pro residues" evidence="1">
    <location>
        <begin position="1"/>
        <end position="14"/>
    </location>
</feature>
<feature type="region of interest" description="Disordered" evidence="1">
    <location>
        <begin position="1"/>
        <end position="60"/>
    </location>
</feature>
<feature type="region of interest" description="Disordered" evidence="1">
    <location>
        <begin position="337"/>
        <end position="364"/>
    </location>
</feature>
<evidence type="ECO:0000313" key="4">
    <source>
        <dbReference type="Proteomes" id="UP000799444"/>
    </source>
</evidence>
<keyword evidence="2" id="KW-0472">Membrane</keyword>
<keyword evidence="2" id="KW-0812">Transmembrane</keyword>
<feature type="transmembrane region" description="Helical" evidence="2">
    <location>
        <begin position="124"/>
        <end position="145"/>
    </location>
</feature>